<evidence type="ECO:0000259" key="1">
    <source>
        <dbReference type="Pfam" id="PF01656"/>
    </source>
</evidence>
<evidence type="ECO:0000313" key="2">
    <source>
        <dbReference type="EMBL" id="GBC98461.1"/>
    </source>
</evidence>
<name>A0A2H5XB93_9BACT</name>
<dbReference type="InterPro" id="IPR002586">
    <property type="entry name" value="CobQ/CobB/MinD/ParA_Nub-bd_dom"/>
</dbReference>
<dbReference type="AlphaFoldDB" id="A0A2H5XB93"/>
<proteinExistence type="predicted"/>
<organism evidence="2 3">
    <name type="scientific">Candidatus Fervidibacter japonicus</name>
    <dbReference type="NCBI Taxonomy" id="2035412"/>
    <lineage>
        <taxon>Bacteria</taxon>
        <taxon>Candidatus Fervidibacterota</taxon>
        <taxon>Candidatus Fervidibacter</taxon>
    </lineage>
</organism>
<feature type="domain" description="CobQ/CobB/MinD/ParA nucleotide binding" evidence="1">
    <location>
        <begin position="240"/>
        <end position="442"/>
    </location>
</feature>
<comment type="caution">
    <text evidence="2">The sequence shown here is derived from an EMBL/GenBank/DDBJ whole genome shotgun (WGS) entry which is preliminary data.</text>
</comment>
<dbReference type="GO" id="GO:0051782">
    <property type="term" value="P:negative regulation of cell division"/>
    <property type="evidence" value="ECO:0007669"/>
    <property type="project" value="TreeGrafter"/>
</dbReference>
<dbReference type="GO" id="GO:0005524">
    <property type="term" value="F:ATP binding"/>
    <property type="evidence" value="ECO:0007669"/>
    <property type="project" value="TreeGrafter"/>
</dbReference>
<dbReference type="Pfam" id="PF01656">
    <property type="entry name" value="CbiA"/>
    <property type="match status" value="1"/>
</dbReference>
<dbReference type="GO" id="GO:0016887">
    <property type="term" value="F:ATP hydrolysis activity"/>
    <property type="evidence" value="ECO:0007669"/>
    <property type="project" value="TreeGrafter"/>
</dbReference>
<dbReference type="InterPro" id="IPR011006">
    <property type="entry name" value="CheY-like_superfamily"/>
</dbReference>
<gene>
    <name evidence="2" type="primary">minD_2</name>
    <name evidence="2" type="ORF">HRbin17_00973</name>
</gene>
<dbReference type="EMBL" id="BEHT01000011">
    <property type="protein sequence ID" value="GBC98461.1"/>
    <property type="molecule type" value="Genomic_DNA"/>
</dbReference>
<dbReference type="SUPFAM" id="SSF52540">
    <property type="entry name" value="P-loop containing nucleoside triphosphate hydrolases"/>
    <property type="match status" value="1"/>
</dbReference>
<evidence type="ECO:0000313" key="3">
    <source>
        <dbReference type="Proteomes" id="UP000236173"/>
    </source>
</evidence>
<dbReference type="PANTHER" id="PTHR43384:SF13">
    <property type="entry name" value="SLR0110 PROTEIN"/>
    <property type="match status" value="1"/>
</dbReference>
<reference evidence="3" key="1">
    <citation type="submission" date="2017-09" db="EMBL/GenBank/DDBJ databases">
        <title>Metaegenomics of thermophilic ammonia-oxidizing enrichment culture.</title>
        <authorList>
            <person name="Kato S."/>
            <person name="Suzuki K."/>
        </authorList>
    </citation>
    <scope>NUCLEOTIDE SEQUENCE [LARGE SCALE GENOMIC DNA]</scope>
</reference>
<accession>A0A2H5XB93</accession>
<dbReference type="Gene3D" id="3.40.50.300">
    <property type="entry name" value="P-loop containing nucleotide triphosphate hydrolases"/>
    <property type="match status" value="1"/>
</dbReference>
<dbReference type="GO" id="GO:0005829">
    <property type="term" value="C:cytosol"/>
    <property type="evidence" value="ECO:0007669"/>
    <property type="project" value="TreeGrafter"/>
</dbReference>
<dbReference type="Gene3D" id="3.40.50.2300">
    <property type="match status" value="1"/>
</dbReference>
<dbReference type="PANTHER" id="PTHR43384">
    <property type="entry name" value="SEPTUM SITE-DETERMINING PROTEIN MIND HOMOLOG, CHLOROPLASTIC-RELATED"/>
    <property type="match status" value="1"/>
</dbReference>
<protein>
    <submittedName>
        <fullName evidence="2">Septum site-determining protein MinD</fullName>
    </submittedName>
</protein>
<dbReference type="Proteomes" id="UP000236173">
    <property type="component" value="Unassembled WGS sequence"/>
</dbReference>
<dbReference type="SUPFAM" id="SSF52172">
    <property type="entry name" value="CheY-like"/>
    <property type="match status" value="1"/>
</dbReference>
<dbReference type="InterPro" id="IPR027417">
    <property type="entry name" value="P-loop_NTPase"/>
</dbReference>
<dbReference type="GO" id="GO:0009898">
    <property type="term" value="C:cytoplasmic side of plasma membrane"/>
    <property type="evidence" value="ECO:0007669"/>
    <property type="project" value="TreeGrafter"/>
</dbReference>
<sequence length="489" mass="53240">MADMHGQPVVTFVVIGEDVTVPEAPCWQVAEQLTTLTDWQTALETVIALTPQFVVVDGDRFAPDALTLARQVRLQTLPVGVLLATDRTDPVFFQEAALAGVDGVIPRHPSPEQLHRTLLAIADTPRWRQSGIADILNACQPAGTFSEVTSTSERSPEVTVLTAEAAGVPEVDALEATFVPPHTETDTAPQQKDGAEEAFKEGGAVAAAVETHVSPPVPPTETAFERPEPSFAAGQRGRVIALSSGRGGVGKTTVLVNLAIALAQETNEPIAVLDLFIGDTLVLINATARMTISEIPEAVREVDLALLQSCALRHETGVHFFTWFFAPERNLPDYIDLNRLEAVLKALREGYPYILVDTPVTLYVPDLELLRFTDEVIVIAVPWDLLSVRATRALTMGMRQWGVTPKLLLNRVESNSELSPEFVANQLGLEVWDMIPNNARLAVHATNSGEPIILNHPESDVATAIRRAARRLAGLPVEGPRRRRFPLFF</sequence>
<dbReference type="InterPro" id="IPR050625">
    <property type="entry name" value="ParA/MinD_ATPase"/>
</dbReference>